<protein>
    <submittedName>
        <fullName evidence="1">Uncharacterized protein</fullName>
    </submittedName>
</protein>
<gene>
    <name evidence="1" type="ORF">B0A48_00436</name>
</gene>
<name>A0A1V8TUR5_9PEZI</name>
<sequence length="110" mass="11553">MGKVFLAFETDAFLLSLDAKASTLSLSFGGIVDTLFSFGGTTGLRDLLAHAVALPLSIDAVLLIAETDTLSLGQLTSSPIGCSTLPRLLYSGMSEPYGVPDNMRLLDKLS</sequence>
<dbReference type="InParanoid" id="A0A1V8TUR5"/>
<dbReference type="Proteomes" id="UP000192596">
    <property type="component" value="Unassembled WGS sequence"/>
</dbReference>
<proteinExistence type="predicted"/>
<evidence type="ECO:0000313" key="2">
    <source>
        <dbReference type="Proteomes" id="UP000192596"/>
    </source>
</evidence>
<dbReference type="EMBL" id="NAJO01000001">
    <property type="protein sequence ID" value="OQO15054.1"/>
    <property type="molecule type" value="Genomic_DNA"/>
</dbReference>
<reference evidence="2" key="1">
    <citation type="submission" date="2017-03" db="EMBL/GenBank/DDBJ databases">
        <title>Genomes of endolithic fungi from Antarctica.</title>
        <authorList>
            <person name="Coleine C."/>
            <person name="Masonjones S."/>
            <person name="Stajich J.E."/>
        </authorList>
    </citation>
    <scope>NUCLEOTIDE SEQUENCE [LARGE SCALE GENOMIC DNA]</scope>
    <source>
        <strain evidence="2">CCFEE 5527</strain>
    </source>
</reference>
<organism evidence="1 2">
    <name type="scientific">Cryoendolithus antarcticus</name>
    <dbReference type="NCBI Taxonomy" id="1507870"/>
    <lineage>
        <taxon>Eukaryota</taxon>
        <taxon>Fungi</taxon>
        <taxon>Dikarya</taxon>
        <taxon>Ascomycota</taxon>
        <taxon>Pezizomycotina</taxon>
        <taxon>Dothideomycetes</taxon>
        <taxon>Dothideomycetidae</taxon>
        <taxon>Cladosporiales</taxon>
        <taxon>Cladosporiaceae</taxon>
        <taxon>Cryoendolithus</taxon>
    </lineage>
</organism>
<dbReference type="AlphaFoldDB" id="A0A1V8TUR5"/>
<keyword evidence="2" id="KW-1185">Reference proteome</keyword>
<accession>A0A1V8TUR5</accession>
<comment type="caution">
    <text evidence="1">The sequence shown here is derived from an EMBL/GenBank/DDBJ whole genome shotgun (WGS) entry which is preliminary data.</text>
</comment>
<evidence type="ECO:0000313" key="1">
    <source>
        <dbReference type="EMBL" id="OQO15054.1"/>
    </source>
</evidence>